<dbReference type="OrthoDB" id="7875814at2"/>
<keyword evidence="4 7" id="KW-0812">Transmembrane</keyword>
<comment type="function">
    <text evidence="7">Part of the tripartite ATP-independent periplasmic (TRAP) transport system.</text>
</comment>
<dbReference type="GO" id="GO:0022857">
    <property type="term" value="F:transmembrane transporter activity"/>
    <property type="evidence" value="ECO:0007669"/>
    <property type="project" value="UniProtKB-UniRule"/>
</dbReference>
<proteinExistence type="inferred from homology"/>
<dbReference type="InterPro" id="IPR055348">
    <property type="entry name" value="DctQ"/>
</dbReference>
<dbReference type="Pfam" id="PF04290">
    <property type="entry name" value="DctQ"/>
    <property type="match status" value="1"/>
</dbReference>
<evidence type="ECO:0000313" key="9">
    <source>
        <dbReference type="EMBL" id="AQZ53443.1"/>
    </source>
</evidence>
<reference evidence="9 10" key="1">
    <citation type="submission" date="2017-03" db="EMBL/GenBank/DDBJ databases">
        <title>Foreign affairs: Plasmid Transfer between Roseobacters and Rhizobia.</title>
        <authorList>
            <person name="Bartling P."/>
            <person name="Bunk B."/>
            <person name="Overmann J."/>
            <person name="Brinkmann H."/>
            <person name="Petersen J."/>
        </authorList>
    </citation>
    <scope>NUCLEOTIDE SEQUENCE [LARGE SCALE GENOMIC DNA]</scope>
    <source>
        <strain evidence="9 10">MACL11</strain>
    </source>
</reference>
<keyword evidence="7" id="KW-0997">Cell inner membrane</keyword>
<dbReference type="GO" id="GO:0005886">
    <property type="term" value="C:plasma membrane"/>
    <property type="evidence" value="ECO:0007669"/>
    <property type="project" value="UniProtKB-SubCell"/>
</dbReference>
<keyword evidence="6 7" id="KW-0472">Membrane</keyword>
<keyword evidence="10" id="KW-1185">Reference proteome</keyword>
<comment type="similarity">
    <text evidence="7">Belongs to the TRAP transporter small permease family.</text>
</comment>
<evidence type="ECO:0000313" key="10">
    <source>
        <dbReference type="Proteomes" id="UP000191135"/>
    </source>
</evidence>
<dbReference type="Proteomes" id="UP000191135">
    <property type="component" value="Chromosome"/>
</dbReference>
<dbReference type="eggNOG" id="COG3090">
    <property type="taxonomic scope" value="Bacteria"/>
</dbReference>
<evidence type="ECO:0000256" key="1">
    <source>
        <dbReference type="ARBA" id="ARBA00004651"/>
    </source>
</evidence>
<evidence type="ECO:0000256" key="7">
    <source>
        <dbReference type="RuleBase" id="RU369079"/>
    </source>
</evidence>
<accession>A0A1U9Z6V1</accession>
<keyword evidence="2 7" id="KW-0813">Transport</keyword>
<organism evidence="9 10">
    <name type="scientific">Martelella mediterranea DSM 17316</name>
    <dbReference type="NCBI Taxonomy" id="1122214"/>
    <lineage>
        <taxon>Bacteria</taxon>
        <taxon>Pseudomonadati</taxon>
        <taxon>Pseudomonadota</taxon>
        <taxon>Alphaproteobacteria</taxon>
        <taxon>Hyphomicrobiales</taxon>
        <taxon>Aurantimonadaceae</taxon>
        <taxon>Martelella</taxon>
    </lineage>
</organism>
<feature type="transmembrane region" description="Helical" evidence="7">
    <location>
        <begin position="7"/>
        <end position="31"/>
    </location>
</feature>
<comment type="subcellular location">
    <subcellularLocation>
        <location evidence="7">Cell inner membrane</location>
        <topology evidence="7">Multi-pass membrane protein</topology>
    </subcellularLocation>
    <subcellularLocation>
        <location evidence="1">Cell membrane</location>
        <topology evidence="1">Multi-pass membrane protein</topology>
    </subcellularLocation>
</comment>
<keyword evidence="5 7" id="KW-1133">Transmembrane helix</keyword>
<evidence type="ECO:0000256" key="5">
    <source>
        <dbReference type="ARBA" id="ARBA00022989"/>
    </source>
</evidence>
<dbReference type="RefSeq" id="WP_018064503.1">
    <property type="nucleotide sequence ID" value="NZ_AQWH01000007.1"/>
</dbReference>
<evidence type="ECO:0000256" key="4">
    <source>
        <dbReference type="ARBA" id="ARBA00022692"/>
    </source>
</evidence>
<feature type="transmembrane region" description="Helical" evidence="7">
    <location>
        <begin position="51"/>
        <end position="74"/>
    </location>
</feature>
<comment type="subunit">
    <text evidence="7">The complex comprises the extracytoplasmic solute receptor protein and the two transmembrane proteins.</text>
</comment>
<evidence type="ECO:0000259" key="8">
    <source>
        <dbReference type="Pfam" id="PF04290"/>
    </source>
</evidence>
<feature type="transmembrane region" description="Helical" evidence="7">
    <location>
        <begin position="94"/>
        <end position="111"/>
    </location>
</feature>
<name>A0A1U9Z6V1_9HYPH</name>
<feature type="domain" description="Tripartite ATP-independent periplasmic transporters DctQ component" evidence="8">
    <location>
        <begin position="29"/>
        <end position="150"/>
    </location>
</feature>
<dbReference type="EMBL" id="CP020330">
    <property type="protein sequence ID" value="AQZ53443.1"/>
    <property type="molecule type" value="Genomic_DNA"/>
</dbReference>
<protein>
    <recommendedName>
        <fullName evidence="7">TRAP transporter small permease protein</fullName>
    </recommendedName>
</protein>
<evidence type="ECO:0000256" key="2">
    <source>
        <dbReference type="ARBA" id="ARBA00022448"/>
    </source>
</evidence>
<feature type="transmembrane region" description="Helical" evidence="7">
    <location>
        <begin position="131"/>
        <end position="155"/>
    </location>
</feature>
<sequence length="167" mass="18015">MIRIVQGFLNAVSTIEKAVVVLSFSAVLAALSADVIGREVFAHGLFGSSKFAVYALILCAMAGFGLATASGAHLRPRFLDFVTQGRAEARARRAGRVASAAILLFLAWGAVDMVSFSRMIGERDLTLGWLVWPVQTILPVAFVLSALRHLIYAAFPELAPVEREQPE</sequence>
<dbReference type="KEGG" id="mmed:Mame_04148"/>
<dbReference type="AlphaFoldDB" id="A0A1U9Z6V1"/>
<evidence type="ECO:0000256" key="3">
    <source>
        <dbReference type="ARBA" id="ARBA00022475"/>
    </source>
</evidence>
<keyword evidence="3" id="KW-1003">Cell membrane</keyword>
<dbReference type="STRING" id="1122214.Mame_04148"/>
<evidence type="ECO:0000256" key="6">
    <source>
        <dbReference type="ARBA" id="ARBA00023136"/>
    </source>
</evidence>
<gene>
    <name evidence="9" type="ORF">Mame_04148</name>
</gene>